<dbReference type="InterPro" id="IPR016125">
    <property type="entry name" value="Peptidase_C15-like"/>
</dbReference>
<keyword evidence="2" id="KW-0963">Cytoplasm</keyword>
<keyword evidence="4" id="KW-0378">Hydrolase</keyword>
<reference evidence="7" key="1">
    <citation type="submission" date="2017-02" db="UniProtKB">
        <authorList>
            <consortium name="WormBaseParasite"/>
        </authorList>
    </citation>
    <scope>IDENTIFICATION</scope>
</reference>
<dbReference type="WBParaSite" id="SPAL_0000755800.1">
    <property type="protein sequence ID" value="SPAL_0000755800.1"/>
    <property type="gene ID" value="SPAL_0000755800"/>
</dbReference>
<protein>
    <submittedName>
        <fullName evidence="7">Pyroglutamyl-peptidase I</fullName>
    </submittedName>
</protein>
<dbReference type="InterPro" id="IPR000816">
    <property type="entry name" value="Peptidase_C15"/>
</dbReference>
<comment type="similarity">
    <text evidence="1">Belongs to the peptidase C15 family.</text>
</comment>
<dbReference type="Gene3D" id="3.40.630.20">
    <property type="entry name" value="Peptidase C15, pyroglutamyl peptidase I-like"/>
    <property type="match status" value="1"/>
</dbReference>
<dbReference type="Pfam" id="PF01470">
    <property type="entry name" value="Peptidase_C15"/>
    <property type="match status" value="1"/>
</dbReference>
<accession>A0A0N5BNT0</accession>
<evidence type="ECO:0000256" key="3">
    <source>
        <dbReference type="ARBA" id="ARBA00022670"/>
    </source>
</evidence>
<dbReference type="PRINTS" id="PR00706">
    <property type="entry name" value="PYROGLUPTASE"/>
</dbReference>
<evidence type="ECO:0000313" key="7">
    <source>
        <dbReference type="WBParaSite" id="SPAL_0000755800.1"/>
    </source>
</evidence>
<dbReference type="GO" id="GO:0006508">
    <property type="term" value="P:proteolysis"/>
    <property type="evidence" value="ECO:0007669"/>
    <property type="project" value="UniProtKB-KW"/>
</dbReference>
<evidence type="ECO:0000256" key="2">
    <source>
        <dbReference type="ARBA" id="ARBA00022490"/>
    </source>
</evidence>
<dbReference type="PANTHER" id="PTHR23402:SF1">
    <property type="entry name" value="PYROGLUTAMYL-PEPTIDASE I"/>
    <property type="match status" value="1"/>
</dbReference>
<keyword evidence="5" id="KW-0788">Thiol protease</keyword>
<name>A0A0N5BNT0_STREA</name>
<keyword evidence="6" id="KW-1185">Reference proteome</keyword>
<dbReference type="AlphaFoldDB" id="A0A0N5BNT0"/>
<evidence type="ECO:0000256" key="1">
    <source>
        <dbReference type="ARBA" id="ARBA00006641"/>
    </source>
</evidence>
<sequence length="213" mass="24832">MSKNKPTILLTGYGPFDHIAENPSKTIVTELRKEFENDKQNFLYHLEAKILPVSYKAVHDEMKQFYQRDDIEYFIHIGVNATSKYIIFETEAESHGYYSEDIEGCTPENNCCIVHKGEDPQTLKSTLPLQKICSEMNETNDYYPIMLSVDPGRFLCSYIYYQSLYHTSKSVFIHVPNVKLSDDIHFNDILYTIKKAIDNIIIHEEKAKHLHKN</sequence>
<dbReference type="GO" id="GO:0016920">
    <property type="term" value="F:pyroglutamyl-peptidase activity"/>
    <property type="evidence" value="ECO:0007669"/>
    <property type="project" value="InterPro"/>
</dbReference>
<evidence type="ECO:0000256" key="5">
    <source>
        <dbReference type="ARBA" id="ARBA00022807"/>
    </source>
</evidence>
<dbReference type="GO" id="GO:0005829">
    <property type="term" value="C:cytosol"/>
    <property type="evidence" value="ECO:0007669"/>
    <property type="project" value="InterPro"/>
</dbReference>
<dbReference type="STRING" id="174720.A0A0N5BNT0"/>
<dbReference type="PANTHER" id="PTHR23402">
    <property type="entry name" value="PROTEASE FAMILY C15 PYROGLUTAMYL-PEPTIDASE I-RELATED"/>
    <property type="match status" value="1"/>
</dbReference>
<evidence type="ECO:0000256" key="4">
    <source>
        <dbReference type="ARBA" id="ARBA00022801"/>
    </source>
</evidence>
<dbReference type="InterPro" id="IPR036440">
    <property type="entry name" value="Peptidase_C15-like_sf"/>
</dbReference>
<dbReference type="SUPFAM" id="SSF53182">
    <property type="entry name" value="Pyrrolidone carboxyl peptidase (pyroglutamate aminopeptidase)"/>
    <property type="match status" value="1"/>
</dbReference>
<keyword evidence="3" id="KW-0645">Protease</keyword>
<evidence type="ECO:0000313" key="6">
    <source>
        <dbReference type="Proteomes" id="UP000046392"/>
    </source>
</evidence>
<proteinExistence type="inferred from homology"/>
<dbReference type="Proteomes" id="UP000046392">
    <property type="component" value="Unplaced"/>
</dbReference>
<organism evidence="6 7">
    <name type="scientific">Strongyloides papillosus</name>
    <name type="common">Intestinal threadworm</name>
    <dbReference type="NCBI Taxonomy" id="174720"/>
    <lineage>
        <taxon>Eukaryota</taxon>
        <taxon>Metazoa</taxon>
        <taxon>Ecdysozoa</taxon>
        <taxon>Nematoda</taxon>
        <taxon>Chromadorea</taxon>
        <taxon>Rhabditida</taxon>
        <taxon>Tylenchina</taxon>
        <taxon>Panagrolaimomorpha</taxon>
        <taxon>Strongyloidoidea</taxon>
        <taxon>Strongyloididae</taxon>
        <taxon>Strongyloides</taxon>
    </lineage>
</organism>